<feature type="binding site" description="via carbamate group" evidence="14">
    <location>
        <position position="719"/>
    </location>
    <ligand>
        <name>Mn(2+)</name>
        <dbReference type="ChEBI" id="CHEBI:29035"/>
    </ligand>
</feature>
<dbReference type="InterPro" id="IPR005479">
    <property type="entry name" value="CPAse_ATP-bd"/>
</dbReference>
<dbReference type="PROSITE" id="PS50968">
    <property type="entry name" value="BIOTINYL_LIPOYL"/>
    <property type="match status" value="1"/>
</dbReference>
<dbReference type="PROSITE" id="PS00867">
    <property type="entry name" value="CPSASE_2"/>
    <property type="match status" value="1"/>
</dbReference>
<dbReference type="FunFam" id="3.20.20.70:FF:000033">
    <property type="entry name" value="Pyruvate carboxylase"/>
    <property type="match status" value="1"/>
</dbReference>
<sequence>MVIETDLRAMRNLLVANRSEIAIRIFRAASELGLRTFAVYAEEDKLSLHRFKADEAYQIGKGRGPLEAYLSVDEIIKVAREHAIDAIHPGYGFLSESPEFADACAREGIVFVGPSPETMRTLGNKVAARNLAISCGVPVMPASDPLVDDPEAILSAAKAIGYPVMVKASWGGGGRGMRPVESEDRLVDAVLSAKREARAAFGKDEVYLEKLVRRARHVEVQILGDRLGNLVHLFERDCSIQRRNQKIIERAPAPYLDAQTRDALCAAALKIGRATDYVGAGTVEFLMDAETGQFYFIEVNPRIQVEHTVTEVVTGLDIVKAQIRIAGGGRIGEAAETGIPQQADIRLFGHALQCRITSENPENNFIPDYGRITAYRGAMGFGIRVDGGTAYSGAVVTRFYDPMLEKVTAWAPTPDEVIARMTRALTEYRIRGVATNLAFLHNVIGHPRFRANDYTTRFIDETPALFDFKGRQDRATRLLTWIADVTVNGHPETRGRVKPVPGAPASNVPQFTTPPAKGTRQLLEQLGPKAFAGWMKAQKRVLVTDTTMRDAHQSLLATRMRTKDLVTVAPAYASGLPELLSVECWGGATFDVAMRFLSEDPWERLTDLRARVPNILTQMLLRGANGVGYTNYPDNVVRHFVREAAKAGMDLFRIFDCLNWVENMRVAIDAVVESGKLAEGAICYTGDILDPNRTKYGLKYYVALAKELEATGIHILGLKDMAGLLKPAAARVLISALKQEIGLPIHLHTHDTSGIAGATILAAVEAGVDAIDAAMDAMSGTTSQPTLGSIVEALARTERDTGLSPDAIRRISFYWEEVRSQYAAFESDLKAGASEVYLHEMPGGQFTNLKEQARSLGLETRWHDVARAYRAANDLFGDIVKVTPSSKVVGDMALMMVSQGLTSEDVTAEDRDIAFPASVVEMLRGDLGQPPGGWPKALQKKALQGEVPIVVRPGSLLPDADLTQRREEAEKLCGRALNEHELSAYLMYPKIFTEFVAVQRKYGTVSVLPTPVFFYGMKIGDEVTLEIERGKALVVQLVAIGEPREDGQVELFFELNGQPRVITVPDRAAAATVKARRKAESGNPAHIAAPMPGVVSTVNVVKDQEVKTGDVLLALEAMKMETMLHAPHDGTVAELFVGPGAQVDSKDLLVDLRPSPAN</sequence>
<feature type="binding site" evidence="14">
    <location>
        <position position="550"/>
    </location>
    <ligand>
        <name>Mn(2+)</name>
        <dbReference type="ChEBI" id="CHEBI:29035"/>
    </ligand>
</feature>
<dbReference type="Gene3D" id="3.20.20.70">
    <property type="entry name" value="Aldolase class I"/>
    <property type="match status" value="1"/>
</dbReference>
<evidence type="ECO:0000256" key="6">
    <source>
        <dbReference type="ARBA" id="ARBA00022723"/>
    </source>
</evidence>
<feature type="binding site" evidence="13">
    <location>
        <position position="209"/>
    </location>
    <ligand>
        <name>ATP</name>
        <dbReference type="ChEBI" id="CHEBI:30616"/>
    </ligand>
</feature>
<dbReference type="GO" id="GO:0005524">
    <property type="term" value="F:ATP binding"/>
    <property type="evidence" value="ECO:0007669"/>
    <property type="project" value="UniProtKB-UniRule"/>
</dbReference>
<evidence type="ECO:0000256" key="8">
    <source>
        <dbReference type="ARBA" id="ARBA00022840"/>
    </source>
</evidence>
<keyword evidence="6 14" id="KW-0479">Metal-binding</keyword>
<keyword evidence="5 11" id="KW-0436">Ligase</keyword>
<evidence type="ECO:0000256" key="10">
    <source>
        <dbReference type="ARBA" id="ARBA00023268"/>
    </source>
</evidence>
<dbReference type="Pfam" id="PF02436">
    <property type="entry name" value="PYC_OADA"/>
    <property type="match status" value="1"/>
</dbReference>
<dbReference type="Pfam" id="PF00682">
    <property type="entry name" value="HMGL-like"/>
    <property type="match status" value="1"/>
</dbReference>
<reference evidence="21 22" key="1">
    <citation type="submission" date="2014-03" db="EMBL/GenBank/DDBJ databases">
        <title>Bradyrhizobium valentinum sp. nov., isolated from effective nodules of Lupinus mariae-josephae, a lupine endemic of basic-lime soils in Eastern Spain.</title>
        <authorList>
            <person name="Duran D."/>
            <person name="Rey L."/>
            <person name="Navarro A."/>
            <person name="Busquets A."/>
            <person name="Imperial J."/>
            <person name="Ruiz-Argueso T."/>
        </authorList>
    </citation>
    <scope>NUCLEOTIDE SEQUENCE [LARGE SCALE GENOMIC DNA]</scope>
    <source>
        <strain evidence="21 22">LmjM3</strain>
    </source>
</reference>
<dbReference type="Gene3D" id="2.40.50.100">
    <property type="match status" value="1"/>
</dbReference>
<dbReference type="InterPro" id="IPR011054">
    <property type="entry name" value="Rudment_hybrid_motif"/>
</dbReference>
<comment type="caution">
    <text evidence="21">The sequence shown here is derived from an EMBL/GenBank/DDBJ whole genome shotgun (WGS) entry which is preliminary data.</text>
</comment>
<dbReference type="SUPFAM" id="SSF51230">
    <property type="entry name" value="Single hybrid motif"/>
    <property type="match status" value="1"/>
</dbReference>
<dbReference type="PROSITE" id="PS50979">
    <property type="entry name" value="BC"/>
    <property type="match status" value="1"/>
</dbReference>
<evidence type="ECO:0000256" key="12">
    <source>
        <dbReference type="PIRSR" id="PIRSR001594-1"/>
    </source>
</evidence>
<feature type="binding site" evidence="14">
    <location>
        <position position="748"/>
    </location>
    <ligand>
        <name>Mn(2+)</name>
        <dbReference type="ChEBI" id="CHEBI:29035"/>
    </ligand>
</feature>
<evidence type="ECO:0000256" key="15">
    <source>
        <dbReference type="PIRSR" id="PIRSR001594-4"/>
    </source>
</evidence>
<evidence type="ECO:0000256" key="16">
    <source>
        <dbReference type="SAM" id="MobiDB-lite"/>
    </source>
</evidence>
<evidence type="ECO:0000256" key="5">
    <source>
        <dbReference type="ARBA" id="ARBA00022598"/>
    </source>
</evidence>
<dbReference type="Pfam" id="PF00289">
    <property type="entry name" value="Biotin_carb_N"/>
    <property type="match status" value="1"/>
</dbReference>
<feature type="domain" description="ATP-grasp" evidence="18">
    <location>
        <begin position="129"/>
        <end position="327"/>
    </location>
</feature>
<dbReference type="Gene3D" id="3.30.470.20">
    <property type="entry name" value="ATP-grasp fold, B domain"/>
    <property type="match status" value="1"/>
</dbReference>
<evidence type="ECO:0000256" key="14">
    <source>
        <dbReference type="PIRSR" id="PIRSR001594-3"/>
    </source>
</evidence>
<feature type="binding site" evidence="14">
    <location>
        <position position="750"/>
    </location>
    <ligand>
        <name>Mn(2+)</name>
        <dbReference type="ChEBI" id="CHEBI:29035"/>
    </ligand>
</feature>
<dbReference type="InterPro" id="IPR011764">
    <property type="entry name" value="Biotin_carboxylation_dom"/>
</dbReference>
<evidence type="ECO:0000256" key="7">
    <source>
        <dbReference type="ARBA" id="ARBA00022741"/>
    </source>
</evidence>
<dbReference type="InterPro" id="IPR016185">
    <property type="entry name" value="PreATP-grasp_dom_sf"/>
</dbReference>
<dbReference type="Proteomes" id="UP000051913">
    <property type="component" value="Unassembled WGS sequence"/>
</dbReference>
<dbReference type="InterPro" id="IPR005930">
    <property type="entry name" value="Pyruv_COase"/>
</dbReference>
<dbReference type="FunFam" id="2.40.50.100:FF:000003">
    <property type="entry name" value="Acetyl-CoA carboxylase biotin carboxyl carrier protein"/>
    <property type="match status" value="1"/>
</dbReference>
<evidence type="ECO:0000256" key="9">
    <source>
        <dbReference type="ARBA" id="ARBA00023267"/>
    </source>
</evidence>
<dbReference type="InterPro" id="IPR000089">
    <property type="entry name" value="Biotin_lipoyl"/>
</dbReference>
<dbReference type="NCBIfam" id="NF009554">
    <property type="entry name" value="PRK12999.1"/>
    <property type="match status" value="1"/>
</dbReference>
<dbReference type="PANTHER" id="PTHR43778">
    <property type="entry name" value="PYRUVATE CARBOXYLASE"/>
    <property type="match status" value="1"/>
</dbReference>
<dbReference type="InterPro" id="IPR001882">
    <property type="entry name" value="Biotin_BS"/>
</dbReference>
<keyword evidence="21" id="KW-0670">Pyruvate</keyword>
<dbReference type="PIRSF" id="PIRSF001594">
    <property type="entry name" value="Pyruv_carbox"/>
    <property type="match status" value="1"/>
</dbReference>
<evidence type="ECO:0000256" key="4">
    <source>
        <dbReference type="ARBA" id="ARBA00022432"/>
    </source>
</evidence>
<comment type="pathway">
    <text evidence="2">Carbohydrate biosynthesis; gluconeogenesis.</text>
</comment>
<comment type="function">
    <text evidence="11">Catalyzes a 2-step reaction, involving the ATP-dependent carboxylation of the covalently attached biotin in the first step and the transfer of the carboxyl group to pyruvate in the second.</text>
</comment>
<dbReference type="InterPro" id="IPR011761">
    <property type="entry name" value="ATP-grasp"/>
</dbReference>
<feature type="domain" description="Lipoyl-binding" evidence="17">
    <location>
        <begin position="1078"/>
        <end position="1153"/>
    </location>
</feature>
<evidence type="ECO:0000313" key="22">
    <source>
        <dbReference type="Proteomes" id="UP000051913"/>
    </source>
</evidence>
<evidence type="ECO:0000313" key="21">
    <source>
        <dbReference type="EMBL" id="KRQ89834.1"/>
    </source>
</evidence>
<evidence type="ECO:0000256" key="2">
    <source>
        <dbReference type="ARBA" id="ARBA00004742"/>
    </source>
</evidence>
<organism evidence="21 22">
    <name type="scientific">Bradyrhizobium valentinum</name>
    <dbReference type="NCBI Taxonomy" id="1518501"/>
    <lineage>
        <taxon>Bacteria</taxon>
        <taxon>Pseudomonadati</taxon>
        <taxon>Pseudomonadota</taxon>
        <taxon>Alphaproteobacteria</taxon>
        <taxon>Hyphomicrobiales</taxon>
        <taxon>Nitrobacteraceae</taxon>
        <taxon>Bradyrhizobium</taxon>
    </lineage>
</organism>
<dbReference type="EMBL" id="LLXX01000238">
    <property type="protein sequence ID" value="KRQ89834.1"/>
    <property type="molecule type" value="Genomic_DNA"/>
</dbReference>
<dbReference type="RefSeq" id="WP_057855771.1">
    <property type="nucleotide sequence ID" value="NZ_LLXX01000238.1"/>
</dbReference>
<evidence type="ECO:0000259" key="17">
    <source>
        <dbReference type="PROSITE" id="PS50968"/>
    </source>
</evidence>
<dbReference type="PROSITE" id="PS00866">
    <property type="entry name" value="CPSASE_1"/>
    <property type="match status" value="1"/>
</dbReference>
<dbReference type="FunFam" id="3.30.1490.20:FF:000003">
    <property type="entry name" value="acetyl-CoA carboxylase isoform X1"/>
    <property type="match status" value="1"/>
</dbReference>
<dbReference type="SUPFAM" id="SSF56059">
    <property type="entry name" value="Glutathione synthetase ATP-binding domain-like"/>
    <property type="match status" value="1"/>
</dbReference>
<dbReference type="PROSITE" id="PS00188">
    <property type="entry name" value="BIOTIN"/>
    <property type="match status" value="1"/>
</dbReference>
<feature type="binding site" evidence="13">
    <location>
        <position position="883"/>
    </location>
    <ligand>
        <name>substrate</name>
    </ligand>
</feature>
<dbReference type="InterPro" id="IPR005482">
    <property type="entry name" value="Biotin_COase_C"/>
</dbReference>
<evidence type="ECO:0000259" key="20">
    <source>
        <dbReference type="PROSITE" id="PS50991"/>
    </source>
</evidence>
<dbReference type="EC" id="6.4.1.1" evidence="3 11"/>
<evidence type="ECO:0000256" key="3">
    <source>
        <dbReference type="ARBA" id="ARBA00013057"/>
    </source>
</evidence>
<evidence type="ECO:0000256" key="13">
    <source>
        <dbReference type="PIRSR" id="PIRSR001594-2"/>
    </source>
</evidence>
<dbReference type="SUPFAM" id="SSF51569">
    <property type="entry name" value="Aldolase"/>
    <property type="match status" value="1"/>
</dbReference>
<evidence type="ECO:0000259" key="19">
    <source>
        <dbReference type="PROSITE" id="PS50979"/>
    </source>
</evidence>
<dbReference type="CDD" id="cd07937">
    <property type="entry name" value="DRE_TIM_PC_TC_5S"/>
    <property type="match status" value="1"/>
</dbReference>
<dbReference type="NCBIfam" id="TIGR01235">
    <property type="entry name" value="pyruv_carbox"/>
    <property type="match status" value="1"/>
</dbReference>
<dbReference type="PROSITE" id="PS50975">
    <property type="entry name" value="ATP_GRASP"/>
    <property type="match status" value="1"/>
</dbReference>
<dbReference type="Pfam" id="PF02786">
    <property type="entry name" value="CPSase_L_D2"/>
    <property type="match status" value="1"/>
</dbReference>
<dbReference type="SUPFAM" id="SSF89000">
    <property type="entry name" value="post-HMGL domain-like"/>
    <property type="match status" value="1"/>
</dbReference>
<protein>
    <recommendedName>
        <fullName evidence="3 11">Pyruvate carboxylase</fullName>
        <ecNumber evidence="3 11">6.4.1.1</ecNumber>
    </recommendedName>
</protein>
<gene>
    <name evidence="21" type="ORF">CP49_36615</name>
</gene>
<dbReference type="UniPathway" id="UPA00138"/>
<keyword evidence="10" id="KW-0511">Multifunctional enzyme</keyword>
<feature type="domain" description="Biotin carboxylation" evidence="19">
    <location>
        <begin position="9"/>
        <end position="464"/>
    </location>
</feature>
<dbReference type="PROSITE" id="PS50991">
    <property type="entry name" value="PYR_CT"/>
    <property type="match status" value="1"/>
</dbReference>
<dbReference type="InterPro" id="IPR003379">
    <property type="entry name" value="Carboxylase_cons_dom"/>
</dbReference>
<dbReference type="PANTHER" id="PTHR43778:SF2">
    <property type="entry name" value="PYRUVATE CARBOXYLASE, MITOCHONDRIAL"/>
    <property type="match status" value="1"/>
</dbReference>
<name>A0A0R3K3D5_9BRAD</name>
<feature type="region of interest" description="Disordered" evidence="16">
    <location>
        <begin position="492"/>
        <end position="516"/>
    </location>
</feature>
<dbReference type="SMART" id="SM00878">
    <property type="entry name" value="Biotin_carb_C"/>
    <property type="match status" value="1"/>
</dbReference>
<dbReference type="Gene3D" id="3.10.600.10">
    <property type="entry name" value="pyruvate carboxylase f1077a mutant domain"/>
    <property type="match status" value="2"/>
</dbReference>
<dbReference type="GO" id="GO:0046872">
    <property type="term" value="F:metal ion binding"/>
    <property type="evidence" value="ECO:0007669"/>
    <property type="project" value="UniProtKB-KW"/>
</dbReference>
<dbReference type="SUPFAM" id="SSF51246">
    <property type="entry name" value="Rudiment single hybrid motif"/>
    <property type="match status" value="1"/>
</dbReference>
<evidence type="ECO:0000256" key="11">
    <source>
        <dbReference type="PIRNR" id="PIRNR001594"/>
    </source>
</evidence>
<dbReference type="InterPro" id="IPR000891">
    <property type="entry name" value="PYR_CT"/>
</dbReference>
<dbReference type="Pfam" id="PF00364">
    <property type="entry name" value="Biotin_lipoyl"/>
    <property type="match status" value="1"/>
</dbReference>
<dbReference type="AlphaFoldDB" id="A0A0R3K3D5"/>
<dbReference type="GO" id="GO:0006094">
    <property type="term" value="P:gluconeogenesis"/>
    <property type="evidence" value="ECO:0007669"/>
    <property type="project" value="UniProtKB-UniPathway"/>
</dbReference>
<evidence type="ECO:0000259" key="18">
    <source>
        <dbReference type="PROSITE" id="PS50975"/>
    </source>
</evidence>
<dbReference type="CDD" id="cd06850">
    <property type="entry name" value="biotinyl_domain"/>
    <property type="match status" value="1"/>
</dbReference>
<dbReference type="GO" id="GO:0004736">
    <property type="term" value="F:pyruvate carboxylase activity"/>
    <property type="evidence" value="ECO:0007669"/>
    <property type="project" value="UniProtKB-EC"/>
</dbReference>
<comment type="cofactor">
    <cofactor evidence="1 11">
        <name>biotin</name>
        <dbReference type="ChEBI" id="CHEBI:57586"/>
    </cofactor>
</comment>
<accession>A0A0R3K3D5</accession>
<comment type="catalytic activity">
    <reaction evidence="11">
        <text>hydrogencarbonate + pyruvate + ATP = oxaloacetate + ADP + phosphate + H(+)</text>
        <dbReference type="Rhea" id="RHEA:20844"/>
        <dbReference type="ChEBI" id="CHEBI:15361"/>
        <dbReference type="ChEBI" id="CHEBI:15378"/>
        <dbReference type="ChEBI" id="CHEBI:16452"/>
        <dbReference type="ChEBI" id="CHEBI:17544"/>
        <dbReference type="ChEBI" id="CHEBI:30616"/>
        <dbReference type="ChEBI" id="CHEBI:43474"/>
        <dbReference type="ChEBI" id="CHEBI:456216"/>
        <dbReference type="EC" id="6.4.1.1"/>
    </reaction>
</comment>
<keyword evidence="8 11" id="KW-0067">ATP-binding</keyword>
<proteinExistence type="predicted"/>
<feature type="domain" description="Pyruvate carboxyltransferase" evidence="20">
    <location>
        <begin position="541"/>
        <end position="809"/>
    </location>
</feature>
<dbReference type="SUPFAM" id="SSF52440">
    <property type="entry name" value="PreATP-grasp domain"/>
    <property type="match status" value="1"/>
</dbReference>
<feature type="modified residue" description="N6-carboxylysine" evidence="15">
    <location>
        <position position="719"/>
    </location>
</feature>
<dbReference type="GO" id="GO:0005737">
    <property type="term" value="C:cytoplasm"/>
    <property type="evidence" value="ECO:0007669"/>
    <property type="project" value="TreeGrafter"/>
</dbReference>
<evidence type="ECO:0000256" key="1">
    <source>
        <dbReference type="ARBA" id="ARBA00001953"/>
    </source>
</evidence>
<keyword evidence="7 11" id="KW-0547">Nucleotide-binding</keyword>
<keyword evidence="9 11" id="KW-0092">Biotin</keyword>
<dbReference type="InterPro" id="IPR005481">
    <property type="entry name" value="BC-like_N"/>
</dbReference>
<feature type="binding site" evidence="13">
    <location>
        <position position="622"/>
    </location>
    <ligand>
        <name>substrate</name>
    </ligand>
</feature>
<dbReference type="FunFam" id="3.40.50.20:FF:000010">
    <property type="entry name" value="Propionyl-CoA carboxylase subunit alpha"/>
    <property type="match status" value="1"/>
</dbReference>
<feature type="active site" evidence="12">
    <location>
        <position position="302"/>
    </location>
</feature>
<dbReference type="InterPro" id="IPR011053">
    <property type="entry name" value="Single_hybrid_motif"/>
</dbReference>
<feature type="binding site" evidence="13">
    <location>
        <position position="125"/>
    </location>
    <ligand>
        <name>ATP</name>
        <dbReference type="ChEBI" id="CHEBI:30616"/>
    </ligand>
</feature>
<dbReference type="NCBIfam" id="NF006761">
    <property type="entry name" value="PRK09282.1"/>
    <property type="match status" value="1"/>
</dbReference>
<keyword evidence="4" id="KW-0312">Gluconeogenesis</keyword>
<dbReference type="InterPro" id="IPR013785">
    <property type="entry name" value="Aldolase_TIM"/>
</dbReference>
<dbReference type="Pfam" id="PF02785">
    <property type="entry name" value="Biotin_carb_C"/>
    <property type="match status" value="1"/>
</dbReference>
<dbReference type="InterPro" id="IPR055268">
    <property type="entry name" value="PCB-like"/>
</dbReference>
<feature type="modified residue" description="N6-biotinyllysine" evidence="15">
    <location>
        <position position="1119"/>
    </location>
</feature>
<keyword evidence="22" id="KW-1185">Reference proteome</keyword>